<proteinExistence type="predicted"/>
<name>A0A0J9ERZ6_AJEDA</name>
<feature type="compositionally biased region" description="Polar residues" evidence="1">
    <location>
        <begin position="7"/>
        <end position="26"/>
    </location>
</feature>
<reference evidence="2" key="1">
    <citation type="submission" date="2010-03" db="EMBL/GenBank/DDBJ databases">
        <title>Annotation of Blastomyces dermatitidis strain ATCC 18188.</title>
        <authorList>
            <consortium name="The Broad Institute Genome Sequencing Platform"/>
            <consortium name="Broad Institute Genome Sequencing Center for Infectious Disease."/>
            <person name="Cuomo C."/>
            <person name="Klein B."/>
            <person name="Sullivan T."/>
            <person name="Heitman J."/>
            <person name="Young S."/>
            <person name="Zeng Q."/>
            <person name="Gargeya S."/>
            <person name="Alvarado L."/>
            <person name="Berlin A.M."/>
            <person name="Chapman S.B."/>
            <person name="Chen Z."/>
            <person name="Freedman E."/>
            <person name="Gellesch M."/>
            <person name="Goldberg J."/>
            <person name="Griggs A."/>
            <person name="Gujja S."/>
            <person name="Heilman E."/>
            <person name="Heiman D."/>
            <person name="Howarth C."/>
            <person name="Mehta T."/>
            <person name="Neiman D."/>
            <person name="Pearson M."/>
            <person name="Roberts A."/>
            <person name="Saif S."/>
            <person name="Shea T."/>
            <person name="Shenoy N."/>
            <person name="Sisk P."/>
            <person name="Stolte C."/>
            <person name="Sykes S."/>
            <person name="White J."/>
            <person name="Yandava C."/>
            <person name="Haas B."/>
            <person name="Nusbaum C."/>
            <person name="Birren B."/>
        </authorList>
    </citation>
    <scope>NUCLEOTIDE SEQUENCE</scope>
    <source>
        <strain evidence="2">ATCC 18188</strain>
    </source>
</reference>
<organism evidence="2">
    <name type="scientific">Ajellomyces dermatitidis (strain ATCC 18188 / CBS 674.68)</name>
    <name type="common">Blastomyces dermatitidis</name>
    <dbReference type="NCBI Taxonomy" id="653446"/>
    <lineage>
        <taxon>Eukaryota</taxon>
        <taxon>Fungi</taxon>
        <taxon>Dikarya</taxon>
        <taxon>Ascomycota</taxon>
        <taxon>Pezizomycotina</taxon>
        <taxon>Eurotiomycetes</taxon>
        <taxon>Eurotiomycetidae</taxon>
        <taxon>Onygenales</taxon>
        <taxon>Ajellomycetaceae</taxon>
        <taxon>Blastomyces</taxon>
    </lineage>
</organism>
<protein>
    <submittedName>
        <fullName evidence="2">Uncharacterized protein</fullName>
    </submittedName>
</protein>
<dbReference type="EMBL" id="GG749440">
    <property type="protein sequence ID" value="KMW67945.1"/>
    <property type="molecule type" value="Genomic_DNA"/>
</dbReference>
<evidence type="ECO:0000256" key="1">
    <source>
        <dbReference type="SAM" id="MobiDB-lite"/>
    </source>
</evidence>
<accession>A0A0J9ERZ6</accession>
<dbReference type="Proteomes" id="UP000007802">
    <property type="component" value="Unassembled WGS sequence"/>
</dbReference>
<sequence>MKKSQDSADSTQQHSEQGSDLFLSSSLNDHTGSYATVLTEEGGGIATVMRRAEDGPDADTLTGRITAAAREAEEGVTMEAELPRLIDTISTFNLAFFAATEATAAP</sequence>
<gene>
    <name evidence="2" type="ORF">BDDG_12461</name>
</gene>
<evidence type="ECO:0000313" key="2">
    <source>
        <dbReference type="EMBL" id="KMW67945.1"/>
    </source>
</evidence>
<feature type="region of interest" description="Disordered" evidence="1">
    <location>
        <begin position="1"/>
        <end position="26"/>
    </location>
</feature>
<dbReference type="AlphaFoldDB" id="A0A0J9ERZ6"/>